<organism evidence="4 5">
    <name type="scientific">Parachaetomium inaequale</name>
    <dbReference type="NCBI Taxonomy" id="2588326"/>
    <lineage>
        <taxon>Eukaryota</taxon>
        <taxon>Fungi</taxon>
        <taxon>Dikarya</taxon>
        <taxon>Ascomycota</taxon>
        <taxon>Pezizomycotina</taxon>
        <taxon>Sordariomycetes</taxon>
        <taxon>Sordariomycetidae</taxon>
        <taxon>Sordariales</taxon>
        <taxon>Chaetomiaceae</taxon>
        <taxon>Parachaetomium</taxon>
    </lineage>
</organism>
<dbReference type="PANTHER" id="PTHR19848:SF8">
    <property type="entry name" value="F-BOX AND WD REPEAT DOMAIN CONTAINING 7"/>
    <property type="match status" value="1"/>
</dbReference>
<evidence type="ECO:0000256" key="2">
    <source>
        <dbReference type="ARBA" id="ARBA00022737"/>
    </source>
</evidence>
<dbReference type="EMBL" id="MU854396">
    <property type="protein sequence ID" value="KAK4039596.1"/>
    <property type="molecule type" value="Genomic_DNA"/>
</dbReference>
<evidence type="ECO:0000313" key="4">
    <source>
        <dbReference type="EMBL" id="KAK4039596.1"/>
    </source>
</evidence>
<keyword evidence="5" id="KW-1185">Reference proteome</keyword>
<dbReference type="InterPro" id="IPR032675">
    <property type="entry name" value="LRR_dom_sf"/>
</dbReference>
<name>A0AAN6PET7_9PEZI</name>
<keyword evidence="2" id="KW-0677">Repeat</keyword>
<reference evidence="5" key="1">
    <citation type="journal article" date="2023" name="Mol. Phylogenet. Evol.">
        <title>Genome-scale phylogeny and comparative genomics of the fungal order Sordariales.</title>
        <authorList>
            <person name="Hensen N."/>
            <person name="Bonometti L."/>
            <person name="Westerberg I."/>
            <person name="Brannstrom I.O."/>
            <person name="Guillou S."/>
            <person name="Cros-Aarteil S."/>
            <person name="Calhoun S."/>
            <person name="Haridas S."/>
            <person name="Kuo A."/>
            <person name="Mondo S."/>
            <person name="Pangilinan J."/>
            <person name="Riley R."/>
            <person name="LaButti K."/>
            <person name="Andreopoulos B."/>
            <person name="Lipzen A."/>
            <person name="Chen C."/>
            <person name="Yan M."/>
            <person name="Daum C."/>
            <person name="Ng V."/>
            <person name="Clum A."/>
            <person name="Steindorff A."/>
            <person name="Ohm R.A."/>
            <person name="Martin F."/>
            <person name="Silar P."/>
            <person name="Natvig D.O."/>
            <person name="Lalanne C."/>
            <person name="Gautier V."/>
            <person name="Ament-Velasquez S.L."/>
            <person name="Kruys A."/>
            <person name="Hutchinson M.I."/>
            <person name="Powell A.J."/>
            <person name="Barry K."/>
            <person name="Miller A.N."/>
            <person name="Grigoriev I.V."/>
            <person name="Debuchy R."/>
            <person name="Gladieux P."/>
            <person name="Hiltunen Thoren M."/>
            <person name="Johannesson H."/>
        </authorList>
    </citation>
    <scope>NUCLEOTIDE SEQUENCE [LARGE SCALE GENOMIC DNA]</scope>
    <source>
        <strain evidence="5">CBS 284.82</strain>
    </source>
</reference>
<evidence type="ECO:0008006" key="6">
    <source>
        <dbReference type="Google" id="ProtNLM"/>
    </source>
</evidence>
<dbReference type="Proteomes" id="UP001303115">
    <property type="component" value="Unassembled WGS sequence"/>
</dbReference>
<proteinExistence type="predicted"/>
<dbReference type="PROSITE" id="PS50082">
    <property type="entry name" value="WD_REPEATS_2"/>
    <property type="match status" value="4"/>
</dbReference>
<evidence type="ECO:0000256" key="1">
    <source>
        <dbReference type="ARBA" id="ARBA00022574"/>
    </source>
</evidence>
<dbReference type="CDD" id="cd00200">
    <property type="entry name" value="WD40"/>
    <property type="match status" value="1"/>
</dbReference>
<dbReference type="InterPro" id="IPR001680">
    <property type="entry name" value="WD40_rpt"/>
</dbReference>
<dbReference type="Gene3D" id="3.80.10.10">
    <property type="entry name" value="Ribonuclease Inhibitor"/>
    <property type="match status" value="1"/>
</dbReference>
<feature type="repeat" description="WD" evidence="3">
    <location>
        <begin position="575"/>
        <end position="616"/>
    </location>
</feature>
<dbReference type="PROSITE" id="PS00678">
    <property type="entry name" value="WD_REPEATS_1"/>
    <property type="match status" value="3"/>
</dbReference>
<dbReference type="PANTHER" id="PTHR19848">
    <property type="entry name" value="WD40 REPEAT PROTEIN"/>
    <property type="match status" value="1"/>
</dbReference>
<dbReference type="Pfam" id="PF25173">
    <property type="entry name" value="Beta-prop_WDR3_1st"/>
    <property type="match status" value="1"/>
</dbReference>
<dbReference type="InterPro" id="IPR015943">
    <property type="entry name" value="WD40/YVTN_repeat-like_dom_sf"/>
</dbReference>
<accession>A0AAN6PET7</accession>
<dbReference type="PRINTS" id="PR00320">
    <property type="entry name" value="GPROTEINBRPT"/>
</dbReference>
<dbReference type="PROSITE" id="PS50294">
    <property type="entry name" value="WD_REPEATS_REGION"/>
    <property type="match status" value="4"/>
</dbReference>
<dbReference type="InterPro" id="IPR036322">
    <property type="entry name" value="WD40_repeat_dom_sf"/>
</dbReference>
<dbReference type="InterPro" id="IPR019775">
    <property type="entry name" value="WD40_repeat_CS"/>
</dbReference>
<dbReference type="InterPro" id="IPR020472">
    <property type="entry name" value="WD40_PAC1"/>
</dbReference>
<evidence type="ECO:0000256" key="3">
    <source>
        <dbReference type="PROSITE-ProRule" id="PRU00221"/>
    </source>
</evidence>
<evidence type="ECO:0000313" key="5">
    <source>
        <dbReference type="Proteomes" id="UP001303115"/>
    </source>
</evidence>
<keyword evidence="1 3" id="KW-0853">WD repeat</keyword>
<dbReference type="SMART" id="SM00320">
    <property type="entry name" value="WD40"/>
    <property type="match status" value="4"/>
</dbReference>
<dbReference type="SUPFAM" id="SSF52058">
    <property type="entry name" value="L domain-like"/>
    <property type="match status" value="1"/>
</dbReference>
<dbReference type="Gene3D" id="2.130.10.10">
    <property type="entry name" value="YVTN repeat-like/Quinoprotein amine dehydrogenase"/>
    <property type="match status" value="2"/>
</dbReference>
<dbReference type="AlphaFoldDB" id="A0AAN6PET7"/>
<comment type="caution">
    <text evidence="4">The sequence shown here is derived from an EMBL/GenBank/DDBJ whole genome shotgun (WGS) entry which is preliminary data.</text>
</comment>
<protein>
    <recommendedName>
        <fullName evidence="6">WD40 repeat-like protein</fullName>
    </recommendedName>
</protein>
<gene>
    <name evidence="4" type="ORF">C8A01DRAFT_36379</name>
</gene>
<feature type="repeat" description="WD" evidence="3">
    <location>
        <begin position="617"/>
        <end position="658"/>
    </location>
</feature>
<dbReference type="SUPFAM" id="SSF50978">
    <property type="entry name" value="WD40 repeat-like"/>
    <property type="match status" value="1"/>
</dbReference>
<feature type="repeat" description="WD" evidence="3">
    <location>
        <begin position="491"/>
        <end position="532"/>
    </location>
</feature>
<sequence>MATLDTMPSEIIQTILVSLLAPPPEIGEPHPGTYNQLNPDLPWFGFTRSRRGLHSMCLVSRRLSAIACPLLYRVVPIWHEKAMVLFFRTLCCWPNHGNWTRYYACHITLTTPSVVQEFCDLLRLPLSAPAAVHTLLDMLLRSLQDPAAAPQVLLASILTSLTKVETVLLQVPVAKDQQEYDVLCDQIGAIKDRFCGGPHGAPFQHIRTLLLQGDPDSEDDWGARPGHYGRLFAGFPNLTTLEVSSDRGVWTPPHDKPQPPFMPNLRHIYLHNSATSPVGLHHLLRNAPMLETLYMDQRSDSSLRESIDVSQSKALNIALAKHAKHLQDLDVSWNFILGFERFVGPDGRLISLANMQCLRSLRVQMPLLYGKPSAVPETSLIDLLPPNLVKLTLEDWWWDNVKLLDQLPDWGYQERVGYYKAQGSYRVSVINALVQFASDMRQQPHSLKKVVLLCRIPWTWVPERSVSLEFHFEQVGAMFLKQGVKFSVESDEDHDGRVQSVVFSPDGRRLASGSGDGIIKIWDALSGRCVGTLEGHDGSVQSVAFSPDGQRIASGSSDWNVKIWNLASGRCIDTLHGHSGSIDSVAFSPDGQRLASGSDDETIKIWDVTSGRCVNTLEGHEYSVWSVAFSPDGLRLASGSSDETVKIWDIAWGRCVKTLEGYGSPDSVHCVLA</sequence>
<feature type="repeat" description="WD" evidence="3">
    <location>
        <begin position="533"/>
        <end position="574"/>
    </location>
</feature>